<gene>
    <name evidence="1" type="ORF">CDAR_544991</name>
</gene>
<protein>
    <submittedName>
        <fullName evidence="1">Uncharacterized protein</fullName>
    </submittedName>
</protein>
<proteinExistence type="predicted"/>
<reference evidence="1 2" key="1">
    <citation type="submission" date="2021-06" db="EMBL/GenBank/DDBJ databases">
        <title>Caerostris darwini draft genome.</title>
        <authorList>
            <person name="Kono N."/>
            <person name="Arakawa K."/>
        </authorList>
    </citation>
    <scope>NUCLEOTIDE SEQUENCE [LARGE SCALE GENOMIC DNA]</scope>
</reference>
<dbReference type="AlphaFoldDB" id="A0AAV4PT97"/>
<keyword evidence="2" id="KW-1185">Reference proteome</keyword>
<accession>A0AAV4PT97</accession>
<evidence type="ECO:0000313" key="2">
    <source>
        <dbReference type="Proteomes" id="UP001054837"/>
    </source>
</evidence>
<name>A0AAV4PT97_9ARAC</name>
<dbReference type="Proteomes" id="UP001054837">
    <property type="component" value="Unassembled WGS sequence"/>
</dbReference>
<organism evidence="1 2">
    <name type="scientific">Caerostris darwini</name>
    <dbReference type="NCBI Taxonomy" id="1538125"/>
    <lineage>
        <taxon>Eukaryota</taxon>
        <taxon>Metazoa</taxon>
        <taxon>Ecdysozoa</taxon>
        <taxon>Arthropoda</taxon>
        <taxon>Chelicerata</taxon>
        <taxon>Arachnida</taxon>
        <taxon>Araneae</taxon>
        <taxon>Araneomorphae</taxon>
        <taxon>Entelegynae</taxon>
        <taxon>Araneoidea</taxon>
        <taxon>Araneidae</taxon>
        <taxon>Caerostris</taxon>
    </lineage>
</organism>
<sequence>MRRRSLYASSETATIPHMRPIPRHIINEYPINQSVTWLIEIIHHAGEDPHHHHHHHHSLPFSSIGTSNPSGLTLEHKELFSGRFLEQDTSRAGINVIATTHNEITGKWLGGADNSISDGSIISFWMPPRAWSLL</sequence>
<comment type="caution">
    <text evidence="1">The sequence shown here is derived from an EMBL/GenBank/DDBJ whole genome shotgun (WGS) entry which is preliminary data.</text>
</comment>
<dbReference type="EMBL" id="BPLQ01003400">
    <property type="protein sequence ID" value="GIY00274.1"/>
    <property type="molecule type" value="Genomic_DNA"/>
</dbReference>
<evidence type="ECO:0000313" key="1">
    <source>
        <dbReference type="EMBL" id="GIY00274.1"/>
    </source>
</evidence>